<feature type="transmembrane region" description="Helical" evidence="7">
    <location>
        <begin position="50"/>
        <end position="69"/>
    </location>
</feature>
<evidence type="ECO:0000313" key="10">
    <source>
        <dbReference type="Proteomes" id="UP001157091"/>
    </source>
</evidence>
<feature type="transmembrane region" description="Helical" evidence="7">
    <location>
        <begin position="173"/>
        <end position="190"/>
    </location>
</feature>
<feature type="transmembrane region" description="Helical" evidence="7">
    <location>
        <begin position="292"/>
        <end position="314"/>
    </location>
</feature>
<feature type="transmembrane region" description="Helical" evidence="7">
    <location>
        <begin position="103"/>
        <end position="124"/>
    </location>
</feature>
<dbReference type="InterPro" id="IPR011701">
    <property type="entry name" value="MFS"/>
</dbReference>
<accession>A0ABQ6I2K3</accession>
<feature type="transmembrane region" description="Helical" evidence="7">
    <location>
        <begin position="145"/>
        <end position="167"/>
    </location>
</feature>
<evidence type="ECO:0000256" key="4">
    <source>
        <dbReference type="ARBA" id="ARBA00022692"/>
    </source>
</evidence>
<keyword evidence="4 7" id="KW-0812">Transmembrane</keyword>
<name>A0ABQ6I2K3_9MICO</name>
<dbReference type="Proteomes" id="UP001157091">
    <property type="component" value="Unassembled WGS sequence"/>
</dbReference>
<reference evidence="10" key="1">
    <citation type="journal article" date="2019" name="Int. J. Syst. Evol. Microbiol.">
        <title>The Global Catalogue of Microorganisms (GCM) 10K type strain sequencing project: providing services to taxonomists for standard genome sequencing and annotation.</title>
        <authorList>
            <consortium name="The Broad Institute Genomics Platform"/>
            <consortium name="The Broad Institute Genome Sequencing Center for Infectious Disease"/>
            <person name="Wu L."/>
            <person name="Ma J."/>
        </authorList>
    </citation>
    <scope>NUCLEOTIDE SEQUENCE [LARGE SCALE GENOMIC DNA]</scope>
    <source>
        <strain evidence="10">NBRC 106348</strain>
    </source>
</reference>
<evidence type="ECO:0000256" key="2">
    <source>
        <dbReference type="ARBA" id="ARBA00022448"/>
    </source>
</evidence>
<evidence type="ECO:0000256" key="5">
    <source>
        <dbReference type="ARBA" id="ARBA00022989"/>
    </source>
</evidence>
<dbReference type="PROSITE" id="PS50850">
    <property type="entry name" value="MFS"/>
    <property type="match status" value="1"/>
</dbReference>
<dbReference type="InterPro" id="IPR050171">
    <property type="entry name" value="MFS_Transporters"/>
</dbReference>
<feature type="transmembrane region" description="Helical" evidence="7">
    <location>
        <begin position="12"/>
        <end position="30"/>
    </location>
</feature>
<dbReference type="EMBL" id="BSUK01000001">
    <property type="protein sequence ID" value="GMA25000.1"/>
    <property type="molecule type" value="Genomic_DNA"/>
</dbReference>
<keyword evidence="10" id="KW-1185">Reference proteome</keyword>
<evidence type="ECO:0000313" key="9">
    <source>
        <dbReference type="EMBL" id="GMA25000.1"/>
    </source>
</evidence>
<keyword evidence="2" id="KW-0813">Transport</keyword>
<protein>
    <submittedName>
        <fullName evidence="9">MFS transporter</fullName>
    </submittedName>
</protein>
<comment type="caution">
    <text evidence="9">The sequence shown here is derived from an EMBL/GenBank/DDBJ whole genome shotgun (WGS) entry which is preliminary data.</text>
</comment>
<proteinExistence type="predicted"/>
<evidence type="ECO:0000256" key="1">
    <source>
        <dbReference type="ARBA" id="ARBA00004651"/>
    </source>
</evidence>
<keyword evidence="3" id="KW-1003">Cell membrane</keyword>
<gene>
    <name evidence="9" type="ORF">GCM10025864_27590</name>
</gene>
<dbReference type="Pfam" id="PF07690">
    <property type="entry name" value="MFS_1"/>
    <property type="match status" value="1"/>
</dbReference>
<evidence type="ECO:0000256" key="6">
    <source>
        <dbReference type="ARBA" id="ARBA00023136"/>
    </source>
</evidence>
<keyword evidence="5 7" id="KW-1133">Transmembrane helix</keyword>
<sequence length="412" mass="41940">MPTAVSATTGDFSLRSIAVAAFGPSILFGLAEGAMLPVVPLTAVDRGASLAVASLIVALLGIGSILSNIPAGILTTRVGERWSMVAAAGISVVGLALCLVDAGLWPLVAGVLLVGCASSVFNLARQSYLTEAVPIHLRARAMSTLGGSMRVGVFVGPFLGAAVMHVMGKPGGYVVALVAVVAAGLLAYRVPDLETPTRRHTAVAGASAEAAAPVTTRGMLHDHWRTFATLGSGVFLLSAVRASRQVVIPLWAAHIGLAPTTASIVYGIAGAVDMLVFYPAGKVMDRRGREWVAVPSMLLMASAMVMMPLTHAIVPFTAVSMLLGFGNGIGAGIVMTLGADTSPSVGRPTFLGIWRELADGGAGVGPLLLSAITALASLAAGVVVSGALGYAAALALWRWIPRRPRLSAARAA</sequence>
<feature type="transmembrane region" description="Helical" evidence="7">
    <location>
        <begin position="367"/>
        <end position="397"/>
    </location>
</feature>
<dbReference type="InterPro" id="IPR036259">
    <property type="entry name" value="MFS_trans_sf"/>
</dbReference>
<keyword evidence="6 7" id="KW-0472">Membrane</keyword>
<dbReference type="PANTHER" id="PTHR23517">
    <property type="entry name" value="RESISTANCE PROTEIN MDTM, PUTATIVE-RELATED-RELATED"/>
    <property type="match status" value="1"/>
</dbReference>
<feature type="transmembrane region" description="Helical" evidence="7">
    <location>
        <begin position="81"/>
        <end position="97"/>
    </location>
</feature>
<comment type="subcellular location">
    <subcellularLocation>
        <location evidence="1">Cell membrane</location>
        <topology evidence="1">Multi-pass membrane protein</topology>
    </subcellularLocation>
</comment>
<evidence type="ECO:0000256" key="7">
    <source>
        <dbReference type="SAM" id="Phobius"/>
    </source>
</evidence>
<dbReference type="Gene3D" id="1.20.1250.20">
    <property type="entry name" value="MFS general substrate transporter like domains"/>
    <property type="match status" value="2"/>
</dbReference>
<dbReference type="SUPFAM" id="SSF103473">
    <property type="entry name" value="MFS general substrate transporter"/>
    <property type="match status" value="1"/>
</dbReference>
<dbReference type="PANTHER" id="PTHR23517:SF3">
    <property type="entry name" value="INTEGRAL MEMBRANE TRANSPORT PROTEIN"/>
    <property type="match status" value="1"/>
</dbReference>
<evidence type="ECO:0000256" key="3">
    <source>
        <dbReference type="ARBA" id="ARBA00022475"/>
    </source>
</evidence>
<evidence type="ECO:0000259" key="8">
    <source>
        <dbReference type="PROSITE" id="PS50850"/>
    </source>
</evidence>
<dbReference type="InterPro" id="IPR020846">
    <property type="entry name" value="MFS_dom"/>
</dbReference>
<organism evidence="9 10">
    <name type="scientific">Luteimicrobium album</name>
    <dbReference type="NCBI Taxonomy" id="1054550"/>
    <lineage>
        <taxon>Bacteria</taxon>
        <taxon>Bacillati</taxon>
        <taxon>Actinomycetota</taxon>
        <taxon>Actinomycetes</taxon>
        <taxon>Micrococcales</taxon>
        <taxon>Luteimicrobium</taxon>
    </lineage>
</organism>
<feature type="domain" description="Major facilitator superfamily (MFS) profile" evidence="8">
    <location>
        <begin position="17"/>
        <end position="404"/>
    </location>
</feature>